<gene>
    <name evidence="2" type="ORF">EH31_10575</name>
</gene>
<dbReference type="Proteomes" id="UP000027647">
    <property type="component" value="Unassembled WGS sequence"/>
</dbReference>
<organism evidence="2 3">
    <name type="scientific">Erythrobacter longus</name>
    <dbReference type="NCBI Taxonomy" id="1044"/>
    <lineage>
        <taxon>Bacteria</taxon>
        <taxon>Pseudomonadati</taxon>
        <taxon>Pseudomonadota</taxon>
        <taxon>Alphaproteobacteria</taxon>
        <taxon>Sphingomonadales</taxon>
        <taxon>Erythrobacteraceae</taxon>
        <taxon>Erythrobacter/Porphyrobacter group</taxon>
        <taxon>Erythrobacter</taxon>
    </lineage>
</organism>
<evidence type="ECO:0000256" key="1">
    <source>
        <dbReference type="SAM" id="Phobius"/>
    </source>
</evidence>
<dbReference type="AlphaFoldDB" id="A0A074MF86"/>
<feature type="transmembrane region" description="Helical" evidence="1">
    <location>
        <begin position="77"/>
        <end position="97"/>
    </location>
</feature>
<reference evidence="2 3" key="1">
    <citation type="submission" date="2014-04" db="EMBL/GenBank/DDBJ databases">
        <title>A comprehensive comparison of genomes of Erythrobacter spp. strains.</title>
        <authorList>
            <person name="Zheng Q."/>
        </authorList>
    </citation>
    <scope>NUCLEOTIDE SEQUENCE [LARGE SCALE GENOMIC DNA]</scope>
    <source>
        <strain evidence="2 3">DSM 6997</strain>
    </source>
</reference>
<evidence type="ECO:0000313" key="2">
    <source>
        <dbReference type="EMBL" id="KEO90523.1"/>
    </source>
</evidence>
<keyword evidence="1" id="KW-0812">Transmembrane</keyword>
<keyword evidence="1" id="KW-1133">Transmembrane helix</keyword>
<sequence>MNTLFNQSIDERHQQRRQDALLVSLRLAGWIATTVMATLGVATLFFWLLGSFTLSGTMLQVDNLASRYLEADAARQAQFHMIVCSVLGIAFALISFFRRASLRAAFDAKGADHE</sequence>
<keyword evidence="3" id="KW-1185">Reference proteome</keyword>
<dbReference type="RefSeq" id="WP_051699128.1">
    <property type="nucleotide sequence ID" value="NZ_JMIW01000003.1"/>
</dbReference>
<keyword evidence="1" id="KW-0472">Membrane</keyword>
<dbReference type="EMBL" id="JMIW01000003">
    <property type="protein sequence ID" value="KEO90523.1"/>
    <property type="molecule type" value="Genomic_DNA"/>
</dbReference>
<name>A0A074MF86_ERYLO</name>
<proteinExistence type="predicted"/>
<comment type="caution">
    <text evidence="2">The sequence shown here is derived from an EMBL/GenBank/DDBJ whole genome shotgun (WGS) entry which is preliminary data.</text>
</comment>
<feature type="transmembrane region" description="Helical" evidence="1">
    <location>
        <begin position="21"/>
        <end position="49"/>
    </location>
</feature>
<dbReference type="OrthoDB" id="7409906at2"/>
<accession>A0A074MF86</accession>
<dbReference type="STRING" id="1044.EH31_10575"/>
<evidence type="ECO:0000313" key="3">
    <source>
        <dbReference type="Proteomes" id="UP000027647"/>
    </source>
</evidence>
<protein>
    <submittedName>
        <fullName evidence="2">Uncharacterized protein</fullName>
    </submittedName>
</protein>
<dbReference type="eggNOG" id="ENOG5032I15">
    <property type="taxonomic scope" value="Bacteria"/>
</dbReference>